<evidence type="ECO:0000256" key="2">
    <source>
        <dbReference type="ARBA" id="ARBA00023015"/>
    </source>
</evidence>
<evidence type="ECO:0000313" key="9">
    <source>
        <dbReference type="Proteomes" id="UP000552097"/>
    </source>
</evidence>
<dbReference type="InterPro" id="IPR001789">
    <property type="entry name" value="Sig_transdc_resp-reg_receiver"/>
</dbReference>
<evidence type="ECO:0000259" key="6">
    <source>
        <dbReference type="PROSITE" id="PS50043"/>
    </source>
</evidence>
<dbReference type="PRINTS" id="PR00038">
    <property type="entry name" value="HTHLUXR"/>
</dbReference>
<comment type="caution">
    <text evidence="8">The sequence shown here is derived from an EMBL/GenBank/DDBJ whole genome shotgun (WGS) entry which is preliminary data.</text>
</comment>
<dbReference type="SUPFAM" id="SSF46894">
    <property type="entry name" value="C-terminal effector domain of the bipartite response regulators"/>
    <property type="match status" value="1"/>
</dbReference>
<dbReference type="InterPro" id="IPR000792">
    <property type="entry name" value="Tscrpt_reg_LuxR_C"/>
</dbReference>
<evidence type="ECO:0000256" key="4">
    <source>
        <dbReference type="ARBA" id="ARBA00023163"/>
    </source>
</evidence>
<keyword evidence="1 5" id="KW-0597">Phosphoprotein</keyword>
<feature type="domain" description="HTH luxR-type" evidence="6">
    <location>
        <begin position="303"/>
        <end position="368"/>
    </location>
</feature>
<dbReference type="Pfam" id="PF00072">
    <property type="entry name" value="Response_reg"/>
    <property type="match status" value="1"/>
</dbReference>
<dbReference type="InterPro" id="IPR011006">
    <property type="entry name" value="CheY-like_superfamily"/>
</dbReference>
<evidence type="ECO:0000313" key="8">
    <source>
        <dbReference type="EMBL" id="MBB5801977.1"/>
    </source>
</evidence>
<protein>
    <submittedName>
        <fullName evidence="8">DNA-binding NarL/FixJ family response regulator</fullName>
    </submittedName>
</protein>
<dbReference type="PROSITE" id="PS50110">
    <property type="entry name" value="RESPONSE_REGULATORY"/>
    <property type="match status" value="1"/>
</dbReference>
<reference evidence="8 9" key="1">
    <citation type="submission" date="2020-08" db="EMBL/GenBank/DDBJ databases">
        <title>Sequencing the genomes of 1000 actinobacteria strains.</title>
        <authorList>
            <person name="Klenk H.-P."/>
        </authorList>
    </citation>
    <scope>NUCLEOTIDE SEQUENCE [LARGE SCALE GENOMIC DNA]</scope>
    <source>
        <strain evidence="8 9">DSM 45486</strain>
    </source>
</reference>
<dbReference type="AlphaFoldDB" id="A0A7W9HGR7"/>
<gene>
    <name evidence="8" type="ORF">F4560_001745</name>
</gene>
<dbReference type="CDD" id="cd06170">
    <property type="entry name" value="LuxR_C_like"/>
    <property type="match status" value="1"/>
</dbReference>
<keyword evidence="3 8" id="KW-0238">DNA-binding</keyword>
<feature type="modified residue" description="4-aspartylphosphate" evidence="5">
    <location>
        <position position="214"/>
    </location>
</feature>
<organism evidence="8 9">
    <name type="scientific">Saccharothrix ecbatanensis</name>
    <dbReference type="NCBI Taxonomy" id="1105145"/>
    <lineage>
        <taxon>Bacteria</taxon>
        <taxon>Bacillati</taxon>
        <taxon>Actinomycetota</taxon>
        <taxon>Actinomycetes</taxon>
        <taxon>Pseudonocardiales</taxon>
        <taxon>Pseudonocardiaceae</taxon>
        <taxon>Saccharothrix</taxon>
    </lineage>
</organism>
<name>A0A7W9HGR7_9PSEU</name>
<dbReference type="Pfam" id="PF00196">
    <property type="entry name" value="GerE"/>
    <property type="match status" value="1"/>
</dbReference>
<dbReference type="PANTHER" id="PTHR43214:SF24">
    <property type="entry name" value="TRANSCRIPTIONAL REGULATORY PROTEIN NARL-RELATED"/>
    <property type="match status" value="1"/>
</dbReference>
<dbReference type="GO" id="GO:0000160">
    <property type="term" value="P:phosphorelay signal transduction system"/>
    <property type="evidence" value="ECO:0007669"/>
    <property type="project" value="InterPro"/>
</dbReference>
<keyword evidence="2" id="KW-0805">Transcription regulation</keyword>
<dbReference type="SMART" id="SM00421">
    <property type="entry name" value="HTH_LUXR"/>
    <property type="match status" value="1"/>
</dbReference>
<sequence length="376" mass="41003">MSGDVAGDDLALARAVAYAEGQHVALRVLHATSSLPVRAGPMWPVTHADDVLRGTHHTMVPARMHPHEAITRYAETDLLILVGRVRPPERPCTTRRALSSWHRDPMDVAPPRSAEQDQAVHAVHLLGRRTSRARGGSLDPVSDDFPRRGLVQAEDGEGELVARVFLVDDHEVVRVGVRELLNSADDLEVVGEAGSVAEALARVPGSGADVAVLDVRLPDGNGIELCRELRSQMPELKCLMLTSFTDDEALFDAIMAGASGFVLKRILGTDLQTAVRTVTAGESLLDARSTAALLNRIRREREQGDPVRMLTEQERTVLDYIGEGLTNRQIAEKMFLAEKTVKNYVSNLLAKLGLERRTQAAVLATRLRKPAPQSEG</sequence>
<dbReference type="PROSITE" id="PS50043">
    <property type="entry name" value="HTH_LUXR_2"/>
    <property type="match status" value="1"/>
</dbReference>
<dbReference type="PROSITE" id="PS00622">
    <property type="entry name" value="HTH_LUXR_1"/>
    <property type="match status" value="1"/>
</dbReference>
<accession>A0A7W9HGR7</accession>
<evidence type="ECO:0000256" key="1">
    <source>
        <dbReference type="ARBA" id="ARBA00022553"/>
    </source>
</evidence>
<dbReference type="Gene3D" id="3.40.50.2300">
    <property type="match status" value="1"/>
</dbReference>
<evidence type="ECO:0000256" key="5">
    <source>
        <dbReference type="PROSITE-ProRule" id="PRU00169"/>
    </source>
</evidence>
<keyword evidence="4" id="KW-0804">Transcription</keyword>
<dbReference type="SMART" id="SM00448">
    <property type="entry name" value="REC"/>
    <property type="match status" value="1"/>
</dbReference>
<dbReference type="SUPFAM" id="SSF52172">
    <property type="entry name" value="CheY-like"/>
    <property type="match status" value="1"/>
</dbReference>
<evidence type="ECO:0000259" key="7">
    <source>
        <dbReference type="PROSITE" id="PS50110"/>
    </source>
</evidence>
<dbReference type="GO" id="GO:0006355">
    <property type="term" value="P:regulation of DNA-templated transcription"/>
    <property type="evidence" value="ECO:0007669"/>
    <property type="project" value="InterPro"/>
</dbReference>
<dbReference type="CDD" id="cd17535">
    <property type="entry name" value="REC_NarL-like"/>
    <property type="match status" value="1"/>
</dbReference>
<proteinExistence type="predicted"/>
<evidence type="ECO:0000256" key="3">
    <source>
        <dbReference type="ARBA" id="ARBA00023125"/>
    </source>
</evidence>
<dbReference type="InterPro" id="IPR016032">
    <property type="entry name" value="Sig_transdc_resp-reg_C-effctor"/>
</dbReference>
<dbReference type="EMBL" id="JACHMO010000001">
    <property type="protein sequence ID" value="MBB5801977.1"/>
    <property type="molecule type" value="Genomic_DNA"/>
</dbReference>
<dbReference type="GO" id="GO:0003677">
    <property type="term" value="F:DNA binding"/>
    <property type="evidence" value="ECO:0007669"/>
    <property type="project" value="UniProtKB-KW"/>
</dbReference>
<dbReference type="InterPro" id="IPR058245">
    <property type="entry name" value="NreC/VraR/RcsB-like_REC"/>
</dbReference>
<keyword evidence="9" id="KW-1185">Reference proteome</keyword>
<dbReference type="Proteomes" id="UP000552097">
    <property type="component" value="Unassembled WGS sequence"/>
</dbReference>
<dbReference type="InterPro" id="IPR039420">
    <property type="entry name" value="WalR-like"/>
</dbReference>
<feature type="domain" description="Response regulatory" evidence="7">
    <location>
        <begin position="163"/>
        <end position="279"/>
    </location>
</feature>
<dbReference type="PANTHER" id="PTHR43214">
    <property type="entry name" value="TWO-COMPONENT RESPONSE REGULATOR"/>
    <property type="match status" value="1"/>
</dbReference>